<gene>
    <name evidence="1" type="ORF">CAP_6478</name>
</gene>
<organism evidence="1 2">
    <name type="scientific">Chondromyces apiculatus DSM 436</name>
    <dbReference type="NCBI Taxonomy" id="1192034"/>
    <lineage>
        <taxon>Bacteria</taxon>
        <taxon>Pseudomonadati</taxon>
        <taxon>Myxococcota</taxon>
        <taxon>Polyangia</taxon>
        <taxon>Polyangiales</taxon>
        <taxon>Polyangiaceae</taxon>
        <taxon>Chondromyces</taxon>
    </lineage>
</organism>
<dbReference type="EMBL" id="ASRX01000055">
    <property type="protein sequence ID" value="EYF02743.1"/>
    <property type="molecule type" value="Genomic_DNA"/>
</dbReference>
<evidence type="ECO:0000313" key="2">
    <source>
        <dbReference type="Proteomes" id="UP000019678"/>
    </source>
</evidence>
<sequence>MRRFMRRPQGGGLERVSGGWREYLEKEKSYRSRALRGTWSQ</sequence>
<dbReference type="Proteomes" id="UP000019678">
    <property type="component" value="Unassembled WGS sequence"/>
</dbReference>
<keyword evidence="2" id="KW-1185">Reference proteome</keyword>
<dbReference type="AlphaFoldDB" id="A0A017T0I8"/>
<protein>
    <submittedName>
        <fullName evidence="1">Uncharacterized protein</fullName>
    </submittedName>
</protein>
<name>A0A017T0I8_9BACT</name>
<accession>A0A017T0I8</accession>
<evidence type="ECO:0000313" key="1">
    <source>
        <dbReference type="EMBL" id="EYF02743.1"/>
    </source>
</evidence>
<proteinExistence type="predicted"/>
<comment type="caution">
    <text evidence="1">The sequence shown here is derived from an EMBL/GenBank/DDBJ whole genome shotgun (WGS) entry which is preliminary data.</text>
</comment>
<reference evidence="1 2" key="1">
    <citation type="submission" date="2013-05" db="EMBL/GenBank/DDBJ databases">
        <title>Genome assembly of Chondromyces apiculatus DSM 436.</title>
        <authorList>
            <person name="Sharma G."/>
            <person name="Khatri I."/>
            <person name="Kaur C."/>
            <person name="Mayilraj S."/>
            <person name="Subramanian S."/>
        </authorList>
    </citation>
    <scope>NUCLEOTIDE SEQUENCE [LARGE SCALE GENOMIC DNA]</scope>
    <source>
        <strain evidence="1 2">DSM 436</strain>
    </source>
</reference>